<gene>
    <name evidence="1" type="ORF">TNIN_232041</name>
</gene>
<dbReference type="Proteomes" id="UP000886998">
    <property type="component" value="Unassembled WGS sequence"/>
</dbReference>
<dbReference type="AlphaFoldDB" id="A0A8X6X6P1"/>
<keyword evidence="2" id="KW-1185">Reference proteome</keyword>
<proteinExistence type="predicted"/>
<reference evidence="1" key="1">
    <citation type="submission" date="2020-08" db="EMBL/GenBank/DDBJ databases">
        <title>Multicomponent nature underlies the extraordinary mechanical properties of spider dragline silk.</title>
        <authorList>
            <person name="Kono N."/>
            <person name="Nakamura H."/>
            <person name="Mori M."/>
            <person name="Yoshida Y."/>
            <person name="Ohtoshi R."/>
            <person name="Malay A.D."/>
            <person name="Moran D.A.P."/>
            <person name="Tomita M."/>
            <person name="Numata K."/>
            <person name="Arakawa K."/>
        </authorList>
    </citation>
    <scope>NUCLEOTIDE SEQUENCE</scope>
</reference>
<organism evidence="1 2">
    <name type="scientific">Trichonephila inaurata madagascariensis</name>
    <dbReference type="NCBI Taxonomy" id="2747483"/>
    <lineage>
        <taxon>Eukaryota</taxon>
        <taxon>Metazoa</taxon>
        <taxon>Ecdysozoa</taxon>
        <taxon>Arthropoda</taxon>
        <taxon>Chelicerata</taxon>
        <taxon>Arachnida</taxon>
        <taxon>Araneae</taxon>
        <taxon>Araneomorphae</taxon>
        <taxon>Entelegynae</taxon>
        <taxon>Araneoidea</taxon>
        <taxon>Nephilidae</taxon>
        <taxon>Trichonephila</taxon>
        <taxon>Trichonephila inaurata</taxon>
    </lineage>
</organism>
<name>A0A8X6X6P1_9ARAC</name>
<evidence type="ECO:0000313" key="2">
    <source>
        <dbReference type="Proteomes" id="UP000886998"/>
    </source>
</evidence>
<accession>A0A8X6X6P1</accession>
<dbReference type="OrthoDB" id="6424749at2759"/>
<protein>
    <submittedName>
        <fullName evidence="1">Uncharacterized protein</fullName>
    </submittedName>
</protein>
<evidence type="ECO:0000313" key="1">
    <source>
        <dbReference type="EMBL" id="GFY47915.1"/>
    </source>
</evidence>
<sequence>MDSTCLISLMQVQEFSPNFFSFYVPVGRGTAFELFQSCFVGWLSFPIPQDVSYCYHDLKNLALLGKTIILQGVPAQCGVTGNDKDDFLAKKGVLVTHKVSSSTSFYSIKNLTKRSTECRDQEDIKNCVSHKSWRNVILNLSIGPRRRAIVKFRLATGRDCL</sequence>
<comment type="caution">
    <text evidence="1">The sequence shown here is derived from an EMBL/GenBank/DDBJ whole genome shotgun (WGS) entry which is preliminary data.</text>
</comment>
<dbReference type="EMBL" id="BMAV01006206">
    <property type="protein sequence ID" value="GFY47915.1"/>
    <property type="molecule type" value="Genomic_DNA"/>
</dbReference>